<dbReference type="PANTHER" id="PTHR24216">
    <property type="entry name" value="PAXILLIN-RELATED"/>
    <property type="match status" value="1"/>
</dbReference>
<gene>
    <name evidence="3" type="primary">NEFM</name>
    <name evidence="3" type="ORF">SNAT2548_LOCUS10869</name>
</gene>
<comment type="caution">
    <text evidence="3">The sequence shown here is derived from an EMBL/GenBank/DDBJ whole genome shotgun (WGS) entry which is preliminary data.</text>
</comment>
<evidence type="ECO:0000313" key="4">
    <source>
        <dbReference type="Proteomes" id="UP000604046"/>
    </source>
</evidence>
<feature type="compositionally biased region" description="Low complexity" evidence="1">
    <location>
        <begin position="245"/>
        <end position="371"/>
    </location>
</feature>
<reference evidence="3" key="1">
    <citation type="submission" date="2021-02" db="EMBL/GenBank/DDBJ databases">
        <authorList>
            <person name="Dougan E. K."/>
            <person name="Rhodes N."/>
            <person name="Thang M."/>
            <person name="Chan C."/>
        </authorList>
    </citation>
    <scope>NUCLEOTIDE SEQUENCE</scope>
</reference>
<keyword evidence="2" id="KW-0732">Signal</keyword>
<proteinExistence type="predicted"/>
<sequence length="469" mass="49865">MGMKCMWSLMLVIFGVLKTSQAGPALTILNETFDGSTHFQISAPFLSDGASIFFGILNADGKTGLFSGGPGDVSSALPGNETGRVYGRLPGFWGIYGFDNAYLVAEGSDEFGIEATVTWENLDVSGCSEDSLRFSGKFATDGDGDIVYDYNDLGVSIKILASLDGGPEAVVLKWYVREVLPPGFFFTVPRLEDFWGNTVLNSTAQEARRHIIGTGTSLTLKLYIELGSHSFNIAVSNLVVTCDKAPSSPTTASPTTASPTTASSTRASPTTASPTTASPTTASPTTASPTTTSQTTTSPTTTSPTTASPITASPTTASPTTASPTAASPTTASPTTASPTTASPTSASPTTTSPTTTSPTTASATKTSSTTVPPPCARQKRCEFWCQYLVFRGRRGKAKLWSMIPECQLCWLSSDEFHMRRARRRGRARRAHERGLLQASEVQSRSNAWHEVNTDPVHFLQVTRDHQEF</sequence>
<dbReference type="PANTHER" id="PTHR24216:SF65">
    <property type="entry name" value="PAXILLIN-LIKE PROTEIN 1"/>
    <property type="match status" value="1"/>
</dbReference>
<dbReference type="EMBL" id="CAJNDS010000929">
    <property type="protein sequence ID" value="CAE7241164.1"/>
    <property type="molecule type" value="Genomic_DNA"/>
</dbReference>
<evidence type="ECO:0000313" key="3">
    <source>
        <dbReference type="EMBL" id="CAE7241164.1"/>
    </source>
</evidence>
<protein>
    <submittedName>
        <fullName evidence="3">NEFM protein</fullName>
    </submittedName>
</protein>
<name>A0A812L4Q9_9DINO</name>
<feature type="signal peptide" evidence="2">
    <location>
        <begin position="1"/>
        <end position="22"/>
    </location>
</feature>
<keyword evidence="4" id="KW-1185">Reference proteome</keyword>
<dbReference type="OrthoDB" id="445068at2759"/>
<dbReference type="Proteomes" id="UP000604046">
    <property type="component" value="Unassembled WGS sequence"/>
</dbReference>
<evidence type="ECO:0000256" key="1">
    <source>
        <dbReference type="SAM" id="MobiDB-lite"/>
    </source>
</evidence>
<feature type="chain" id="PRO_5033015034" evidence="2">
    <location>
        <begin position="23"/>
        <end position="469"/>
    </location>
</feature>
<accession>A0A812L4Q9</accession>
<organism evidence="3 4">
    <name type="scientific">Symbiodinium natans</name>
    <dbReference type="NCBI Taxonomy" id="878477"/>
    <lineage>
        <taxon>Eukaryota</taxon>
        <taxon>Sar</taxon>
        <taxon>Alveolata</taxon>
        <taxon>Dinophyceae</taxon>
        <taxon>Suessiales</taxon>
        <taxon>Symbiodiniaceae</taxon>
        <taxon>Symbiodinium</taxon>
    </lineage>
</organism>
<dbReference type="AlphaFoldDB" id="A0A812L4Q9"/>
<feature type="region of interest" description="Disordered" evidence="1">
    <location>
        <begin position="244"/>
        <end position="375"/>
    </location>
</feature>
<evidence type="ECO:0000256" key="2">
    <source>
        <dbReference type="SAM" id="SignalP"/>
    </source>
</evidence>